<dbReference type="InterPro" id="IPR007930">
    <property type="entry name" value="DUF724"/>
</dbReference>
<evidence type="ECO:0000256" key="1">
    <source>
        <dbReference type="ARBA" id="ARBA00022448"/>
    </source>
</evidence>
<name>V4T6T9_CITCL</name>
<accession>V4T6T9</accession>
<sequence length="127" mass="15096">MVTRILNGIPQSPHFYQLRNYSELTRNNLISAWDRIFEETVREIHSLQAMDFWVRAKRLWKTIEELQNLGYNVIALRRRLVDLGDIMTELKMEKSRLLSLIENMQALAKKEEDCMESKLIEATKLEN</sequence>
<keyword evidence="1" id="KW-0813">Transport</keyword>
<keyword evidence="2" id="KW-0341">Growth regulation</keyword>
<dbReference type="AlphaFoldDB" id="V4T6T9"/>
<dbReference type="STRING" id="85681.V4T6T9"/>
<evidence type="ECO:0008006" key="5">
    <source>
        <dbReference type="Google" id="ProtNLM"/>
    </source>
</evidence>
<evidence type="ECO:0000313" key="4">
    <source>
        <dbReference type="Proteomes" id="UP000030687"/>
    </source>
</evidence>
<proteinExistence type="predicted"/>
<dbReference type="Proteomes" id="UP000030687">
    <property type="component" value="Unassembled WGS sequence"/>
</dbReference>
<dbReference type="eggNOG" id="ENOG502S5F5">
    <property type="taxonomic scope" value="Eukaryota"/>
</dbReference>
<dbReference type="Pfam" id="PF05266">
    <property type="entry name" value="DUF724"/>
    <property type="match status" value="1"/>
</dbReference>
<keyword evidence="4" id="KW-1185">Reference proteome</keyword>
<evidence type="ECO:0000313" key="3">
    <source>
        <dbReference type="EMBL" id="ESR48942.1"/>
    </source>
</evidence>
<dbReference type="KEGG" id="cic:CICLE_v10033074mg"/>
<dbReference type="OMA" id="EEDCMES"/>
<dbReference type="EMBL" id="KI536726">
    <property type="protein sequence ID" value="ESR48942.1"/>
    <property type="molecule type" value="Genomic_DNA"/>
</dbReference>
<gene>
    <name evidence="3" type="ORF">CICLE_v10033074mg</name>
</gene>
<dbReference type="Gramene" id="ESR48942">
    <property type="protein sequence ID" value="ESR48942"/>
    <property type="gene ID" value="CICLE_v10033074mg"/>
</dbReference>
<evidence type="ECO:0000256" key="2">
    <source>
        <dbReference type="ARBA" id="ARBA00022604"/>
    </source>
</evidence>
<reference evidence="3 4" key="1">
    <citation type="submission" date="2013-10" db="EMBL/GenBank/DDBJ databases">
        <authorList>
            <consortium name="International Citrus Genome Consortium"/>
            <person name="Jenkins J."/>
            <person name="Schmutz J."/>
            <person name="Prochnik S."/>
            <person name="Rokhsar D."/>
            <person name="Gmitter F."/>
            <person name="Ollitrault P."/>
            <person name="Machado M."/>
            <person name="Talon M."/>
            <person name="Wincker P."/>
            <person name="Jaillon O."/>
            <person name="Morgante M."/>
        </authorList>
    </citation>
    <scope>NUCLEOTIDE SEQUENCE</scope>
    <source>
        <strain evidence="4">cv. Clemenules</strain>
    </source>
</reference>
<dbReference type="InParanoid" id="V4T6T9"/>
<organism evidence="3 4">
    <name type="scientific">Citrus clementina</name>
    <name type="common">Clementine</name>
    <name type="synonym">Citrus deliciosa x Citrus sinensis</name>
    <dbReference type="NCBI Taxonomy" id="85681"/>
    <lineage>
        <taxon>Eukaryota</taxon>
        <taxon>Viridiplantae</taxon>
        <taxon>Streptophyta</taxon>
        <taxon>Embryophyta</taxon>
        <taxon>Tracheophyta</taxon>
        <taxon>Spermatophyta</taxon>
        <taxon>Magnoliopsida</taxon>
        <taxon>eudicotyledons</taxon>
        <taxon>Gunneridae</taxon>
        <taxon>Pentapetalae</taxon>
        <taxon>rosids</taxon>
        <taxon>malvids</taxon>
        <taxon>Sapindales</taxon>
        <taxon>Rutaceae</taxon>
        <taxon>Aurantioideae</taxon>
        <taxon>Citrus</taxon>
    </lineage>
</organism>
<protein>
    <recommendedName>
        <fullName evidence="5">K-box domain-containing protein</fullName>
    </recommendedName>
</protein>